<dbReference type="AlphaFoldDB" id="K0RGU3"/>
<dbReference type="InterPro" id="IPR018511">
    <property type="entry name" value="Hemolysin-typ_Ca-bd_CS"/>
</dbReference>
<dbReference type="PANTHER" id="PTHR38340">
    <property type="entry name" value="S-LAYER PROTEIN"/>
    <property type="match status" value="1"/>
</dbReference>
<feature type="region of interest" description="Disordered" evidence="3">
    <location>
        <begin position="309"/>
        <end position="337"/>
    </location>
</feature>
<accession>K0RGU3</accession>
<evidence type="ECO:0000256" key="2">
    <source>
        <dbReference type="ARBA" id="ARBA00022525"/>
    </source>
</evidence>
<dbReference type="InterPro" id="IPR001343">
    <property type="entry name" value="Hemolysn_Ca-bd"/>
</dbReference>
<keyword evidence="4" id="KW-1133">Transmembrane helix</keyword>
<comment type="subcellular location">
    <subcellularLocation>
        <location evidence="1">Secreted</location>
    </subcellularLocation>
</comment>
<protein>
    <recommendedName>
        <fullName evidence="7">EF-hand domain-containing protein</fullName>
    </recommendedName>
</protein>
<reference evidence="5 6" key="1">
    <citation type="journal article" date="2012" name="Genome Biol.">
        <title>Genome and low-iron response of an oceanic diatom adapted to chronic iron limitation.</title>
        <authorList>
            <person name="Lommer M."/>
            <person name="Specht M."/>
            <person name="Roy A.S."/>
            <person name="Kraemer L."/>
            <person name="Andreson R."/>
            <person name="Gutowska M.A."/>
            <person name="Wolf J."/>
            <person name="Bergner S.V."/>
            <person name="Schilhabel M.B."/>
            <person name="Klostermeier U.C."/>
            <person name="Beiko R.G."/>
            <person name="Rosenstiel P."/>
            <person name="Hippler M."/>
            <person name="Laroche J."/>
        </authorList>
    </citation>
    <scope>NUCLEOTIDE SEQUENCE [LARGE SCALE GENOMIC DNA]</scope>
    <source>
        <strain evidence="5 6">CCMP1005</strain>
    </source>
</reference>
<dbReference type="Gene3D" id="2.150.10.10">
    <property type="entry name" value="Serralysin-like metalloprotease, C-terminal"/>
    <property type="match status" value="1"/>
</dbReference>
<gene>
    <name evidence="5" type="ORF">THAOC_35602</name>
</gene>
<evidence type="ECO:0000256" key="1">
    <source>
        <dbReference type="ARBA" id="ARBA00004613"/>
    </source>
</evidence>
<dbReference type="Proteomes" id="UP000266841">
    <property type="component" value="Unassembled WGS sequence"/>
</dbReference>
<dbReference type="InterPro" id="IPR011049">
    <property type="entry name" value="Serralysin-like_metalloprot_C"/>
</dbReference>
<dbReference type="GO" id="GO:0005576">
    <property type="term" value="C:extracellular region"/>
    <property type="evidence" value="ECO:0007669"/>
    <property type="project" value="UniProtKB-SubCell"/>
</dbReference>
<dbReference type="PROSITE" id="PS00330">
    <property type="entry name" value="HEMOLYSIN_CALCIUM"/>
    <property type="match status" value="2"/>
</dbReference>
<dbReference type="GO" id="GO:0005509">
    <property type="term" value="F:calcium ion binding"/>
    <property type="evidence" value="ECO:0007669"/>
    <property type="project" value="InterPro"/>
</dbReference>
<dbReference type="Pfam" id="PF00353">
    <property type="entry name" value="HemolysinCabind"/>
    <property type="match status" value="1"/>
</dbReference>
<sequence>MVMAITGNNAPTDHGAARNTANKDIEAGAARSMVSRQKSAISLGRITAGHAVFSDCDDATTTLILAELREVDANNDGVLDSSEIVTFAKNCVKRAKADSMKIDSQRRTIFGLATGTIFLCLAVFGLAVGAVFIAKDTSINSSNVLTTRSGQPVRTELKSNEFVAFSPADVSSVDKGKAFTAEVPDPAVTTSPNKVKSFGCISGDSLQSLVLKSLGSPVVLTAPDGSLHKIDGHDIEWNEDGGATIVESSGMVYKIKKDPSCASTSERRRLGEVDLEGFLVEVAGDSCVLVGSGQADSVGGTVLDDTIHGGAGPDSLHGGPGNDVLSGGAGEDSLHGEAGNDVLLAGWR</sequence>
<dbReference type="EMBL" id="AGNL01048259">
    <property type="protein sequence ID" value="EJK45767.1"/>
    <property type="molecule type" value="Genomic_DNA"/>
</dbReference>
<dbReference type="PANTHER" id="PTHR38340:SF1">
    <property type="entry name" value="S-LAYER PROTEIN"/>
    <property type="match status" value="1"/>
</dbReference>
<dbReference type="InterPro" id="IPR050557">
    <property type="entry name" value="RTX_toxin/Mannuronan_C5-epim"/>
</dbReference>
<dbReference type="PRINTS" id="PR00313">
    <property type="entry name" value="CABNDNGRPT"/>
</dbReference>
<keyword evidence="4" id="KW-0812">Transmembrane</keyword>
<name>K0RGU3_THAOC</name>
<feature type="transmembrane region" description="Helical" evidence="4">
    <location>
        <begin position="109"/>
        <end position="134"/>
    </location>
</feature>
<evidence type="ECO:0000313" key="5">
    <source>
        <dbReference type="EMBL" id="EJK45767.1"/>
    </source>
</evidence>
<keyword evidence="2" id="KW-0964">Secreted</keyword>
<dbReference type="PROSITE" id="PS00018">
    <property type="entry name" value="EF_HAND_1"/>
    <property type="match status" value="1"/>
</dbReference>
<evidence type="ECO:0000313" key="6">
    <source>
        <dbReference type="Proteomes" id="UP000266841"/>
    </source>
</evidence>
<keyword evidence="6" id="KW-1185">Reference proteome</keyword>
<dbReference type="SUPFAM" id="SSF51120">
    <property type="entry name" value="beta-Roll"/>
    <property type="match status" value="1"/>
</dbReference>
<keyword evidence="4" id="KW-0472">Membrane</keyword>
<dbReference type="OrthoDB" id="5212at2759"/>
<dbReference type="InterPro" id="IPR018247">
    <property type="entry name" value="EF_Hand_1_Ca_BS"/>
</dbReference>
<proteinExistence type="predicted"/>
<evidence type="ECO:0000256" key="4">
    <source>
        <dbReference type="SAM" id="Phobius"/>
    </source>
</evidence>
<comment type="caution">
    <text evidence="5">The sequence shown here is derived from an EMBL/GenBank/DDBJ whole genome shotgun (WGS) entry which is preliminary data.</text>
</comment>
<organism evidence="5 6">
    <name type="scientific">Thalassiosira oceanica</name>
    <name type="common">Marine diatom</name>
    <dbReference type="NCBI Taxonomy" id="159749"/>
    <lineage>
        <taxon>Eukaryota</taxon>
        <taxon>Sar</taxon>
        <taxon>Stramenopiles</taxon>
        <taxon>Ochrophyta</taxon>
        <taxon>Bacillariophyta</taxon>
        <taxon>Coscinodiscophyceae</taxon>
        <taxon>Thalassiosirophycidae</taxon>
        <taxon>Thalassiosirales</taxon>
        <taxon>Thalassiosiraceae</taxon>
        <taxon>Thalassiosira</taxon>
    </lineage>
</organism>
<evidence type="ECO:0008006" key="7">
    <source>
        <dbReference type="Google" id="ProtNLM"/>
    </source>
</evidence>
<evidence type="ECO:0000256" key="3">
    <source>
        <dbReference type="SAM" id="MobiDB-lite"/>
    </source>
</evidence>